<evidence type="ECO:0000313" key="2">
    <source>
        <dbReference type="Proteomes" id="UP000214618"/>
    </source>
</evidence>
<dbReference type="AlphaFoldDB" id="A0A223EPG9"/>
<organism evidence="1 2">
    <name type="scientific">Peribacillus simplex NBRC 15720 = DSM 1321</name>
    <dbReference type="NCBI Taxonomy" id="1349754"/>
    <lineage>
        <taxon>Bacteria</taxon>
        <taxon>Bacillati</taxon>
        <taxon>Bacillota</taxon>
        <taxon>Bacilli</taxon>
        <taxon>Bacillales</taxon>
        <taxon>Bacillaceae</taxon>
        <taxon>Peribacillus</taxon>
    </lineage>
</organism>
<sequence length="73" mass="8576">MGGGKCGVVFDPPEHVVESRFILLMGVKQSGYYWTEEMAQKLRNNSQFFSKVFFKSTKKYYLLNICLKRLTTW</sequence>
<protein>
    <submittedName>
        <fullName evidence="1">Uncharacterized protein</fullName>
    </submittedName>
</protein>
<dbReference type="Proteomes" id="UP000214618">
    <property type="component" value="Chromosome"/>
</dbReference>
<gene>
    <name evidence="1" type="ORF">BS1321_26585</name>
</gene>
<name>A0A223EPG9_9BACI</name>
<dbReference type="EMBL" id="CP017704">
    <property type="protein sequence ID" value="ASS97152.1"/>
    <property type="molecule type" value="Genomic_DNA"/>
</dbReference>
<accession>A0A223EPG9</accession>
<proteinExistence type="predicted"/>
<evidence type="ECO:0000313" key="1">
    <source>
        <dbReference type="EMBL" id="ASS97152.1"/>
    </source>
</evidence>
<reference evidence="1 2" key="1">
    <citation type="submission" date="2016-10" db="EMBL/GenBank/DDBJ databases">
        <title>The whole genome sequencing and assembly of Bacillus simplex DSM 1321 strain.</title>
        <authorList>
            <person name="Park M.-K."/>
            <person name="Lee Y.-J."/>
            <person name="Yi H."/>
            <person name="Bahn Y.-S."/>
            <person name="Kim J.F."/>
            <person name="Lee D.-W."/>
        </authorList>
    </citation>
    <scope>NUCLEOTIDE SEQUENCE [LARGE SCALE GENOMIC DNA]</scope>
    <source>
        <strain evidence="1 2">DSM 1321</strain>
    </source>
</reference>